<comment type="caution">
    <text evidence="2">The sequence shown here is derived from an EMBL/GenBank/DDBJ whole genome shotgun (WGS) entry which is preliminary data.</text>
</comment>
<dbReference type="STRING" id="1150625.Q75_03915"/>
<proteinExistence type="predicted"/>
<keyword evidence="3" id="KW-1185">Reference proteome</keyword>
<dbReference type="EMBL" id="LDYG01000019">
    <property type="protein sequence ID" value="KUP07912.1"/>
    <property type="molecule type" value="Genomic_DNA"/>
</dbReference>
<feature type="region of interest" description="Disordered" evidence="1">
    <location>
        <begin position="17"/>
        <end position="62"/>
    </location>
</feature>
<name>A0A147KAW1_9BACI</name>
<organism evidence="2 3">
    <name type="scientific">Bacillus coahuilensis p1.1.43</name>
    <dbReference type="NCBI Taxonomy" id="1150625"/>
    <lineage>
        <taxon>Bacteria</taxon>
        <taxon>Bacillati</taxon>
        <taxon>Bacillota</taxon>
        <taxon>Bacilli</taxon>
        <taxon>Bacillales</taxon>
        <taxon>Bacillaceae</taxon>
        <taxon>Bacillus</taxon>
    </lineage>
</organism>
<evidence type="ECO:0000313" key="3">
    <source>
        <dbReference type="Proteomes" id="UP000074108"/>
    </source>
</evidence>
<dbReference type="Proteomes" id="UP000074108">
    <property type="component" value="Unassembled WGS sequence"/>
</dbReference>
<dbReference type="PATRIC" id="fig|1150625.3.peg.818"/>
<dbReference type="AlphaFoldDB" id="A0A147KAW1"/>
<evidence type="ECO:0000313" key="2">
    <source>
        <dbReference type="EMBL" id="KUP07912.1"/>
    </source>
</evidence>
<gene>
    <name evidence="2" type="ORF">Q75_03915</name>
</gene>
<accession>A0A147KAW1</accession>
<reference evidence="2 3" key="1">
    <citation type="journal article" date="2016" name="Front. Microbiol.">
        <title>Microevolution Analysis of Bacillus coahuilensis Unveils Differences in Phosphorus Acquisition Strategies and Their Regulation.</title>
        <authorList>
            <person name="Gomez-Lunar Z."/>
            <person name="Hernandez-Gonzalez I."/>
            <person name="Rodriguez-Torres M.D."/>
            <person name="Souza V."/>
            <person name="Olmedo-Alvarez G."/>
        </authorList>
    </citation>
    <scope>NUCLEOTIDE SEQUENCE [LARGE SCALE GENOMIC DNA]</scope>
    <source>
        <strain evidence="3">p1.1.43</strain>
    </source>
</reference>
<protein>
    <submittedName>
        <fullName evidence="2">Uncharacterized protein</fullName>
    </submittedName>
</protein>
<sequence length="62" mass="7078">MDWLVVSDGQVRSLIKASARDGRKAAPNRVGTAQEKWSAAQKEARPARDQRERTIWKKSRTK</sequence>
<evidence type="ECO:0000256" key="1">
    <source>
        <dbReference type="SAM" id="MobiDB-lite"/>
    </source>
</evidence>
<feature type="compositionally biased region" description="Basic and acidic residues" evidence="1">
    <location>
        <begin position="42"/>
        <end position="55"/>
    </location>
</feature>